<name>A0AAW0NV41_9GOBI</name>
<dbReference type="InterPro" id="IPR000477">
    <property type="entry name" value="RT_dom"/>
</dbReference>
<evidence type="ECO:0000259" key="1">
    <source>
        <dbReference type="PROSITE" id="PS50878"/>
    </source>
</evidence>
<reference evidence="3" key="1">
    <citation type="submission" date="2024-04" db="EMBL/GenBank/DDBJ databases">
        <title>Salinicola lusitanus LLJ914,a marine bacterium isolated from the Okinawa Trough.</title>
        <authorList>
            <person name="Li J."/>
        </authorList>
    </citation>
    <scope>NUCLEOTIDE SEQUENCE [LARGE SCALE GENOMIC DNA]</scope>
</reference>
<dbReference type="Pfam" id="PF00078">
    <property type="entry name" value="RVT_1"/>
    <property type="match status" value="1"/>
</dbReference>
<evidence type="ECO:0000313" key="2">
    <source>
        <dbReference type="EMBL" id="KAK7907687.1"/>
    </source>
</evidence>
<evidence type="ECO:0000313" key="3">
    <source>
        <dbReference type="Proteomes" id="UP001460270"/>
    </source>
</evidence>
<dbReference type="PANTHER" id="PTHR47510">
    <property type="entry name" value="REVERSE TRANSCRIPTASE DOMAIN-CONTAINING PROTEIN"/>
    <property type="match status" value="1"/>
</dbReference>
<sequence length="136" mass="15391">MKTLERLVMRLMRPQVQNVGDPLQFAYHEKVGVEDAVLYLLHRALSYLAGGGCIVRLLFFNFSSAFNTIQPSLLQEKLNIMTVDPHLVNWIMDYLTNRPQYVRMGGQMSSTLTCSIGAPQGTVLSLLLFTLYTSDF</sequence>
<dbReference type="InterPro" id="IPR043502">
    <property type="entry name" value="DNA/RNA_pol_sf"/>
</dbReference>
<dbReference type="PANTHER" id="PTHR47510:SF3">
    <property type="entry name" value="ENDO_EXONUCLEASE_PHOSPHATASE DOMAIN-CONTAINING PROTEIN"/>
    <property type="match status" value="1"/>
</dbReference>
<organism evidence="2 3">
    <name type="scientific">Mugilogobius chulae</name>
    <name type="common">yellowstripe goby</name>
    <dbReference type="NCBI Taxonomy" id="88201"/>
    <lineage>
        <taxon>Eukaryota</taxon>
        <taxon>Metazoa</taxon>
        <taxon>Chordata</taxon>
        <taxon>Craniata</taxon>
        <taxon>Vertebrata</taxon>
        <taxon>Euteleostomi</taxon>
        <taxon>Actinopterygii</taxon>
        <taxon>Neopterygii</taxon>
        <taxon>Teleostei</taxon>
        <taxon>Neoteleostei</taxon>
        <taxon>Acanthomorphata</taxon>
        <taxon>Gobiaria</taxon>
        <taxon>Gobiiformes</taxon>
        <taxon>Gobioidei</taxon>
        <taxon>Gobiidae</taxon>
        <taxon>Gobionellinae</taxon>
        <taxon>Mugilogobius</taxon>
    </lineage>
</organism>
<accession>A0AAW0NV41</accession>
<dbReference type="EMBL" id="JBBPFD010000011">
    <property type="protein sequence ID" value="KAK7907687.1"/>
    <property type="molecule type" value="Genomic_DNA"/>
</dbReference>
<protein>
    <recommendedName>
        <fullName evidence="1">Reverse transcriptase domain-containing protein</fullName>
    </recommendedName>
</protein>
<feature type="domain" description="Reverse transcriptase" evidence="1">
    <location>
        <begin position="1"/>
        <end position="136"/>
    </location>
</feature>
<dbReference type="Proteomes" id="UP001460270">
    <property type="component" value="Unassembled WGS sequence"/>
</dbReference>
<keyword evidence="3" id="KW-1185">Reference proteome</keyword>
<dbReference type="SUPFAM" id="SSF56672">
    <property type="entry name" value="DNA/RNA polymerases"/>
    <property type="match status" value="1"/>
</dbReference>
<dbReference type="AlphaFoldDB" id="A0AAW0NV41"/>
<dbReference type="PROSITE" id="PS50878">
    <property type="entry name" value="RT_POL"/>
    <property type="match status" value="1"/>
</dbReference>
<comment type="caution">
    <text evidence="2">The sequence shown here is derived from an EMBL/GenBank/DDBJ whole genome shotgun (WGS) entry which is preliminary data.</text>
</comment>
<proteinExistence type="predicted"/>
<gene>
    <name evidence="2" type="ORF">WMY93_016299</name>
</gene>